<dbReference type="EMBL" id="HBHT01012750">
    <property type="protein sequence ID" value="CAD9958012.1"/>
    <property type="molecule type" value="Transcribed_RNA"/>
</dbReference>
<evidence type="ECO:0000313" key="2">
    <source>
        <dbReference type="EMBL" id="CAD9958012.1"/>
    </source>
</evidence>
<evidence type="ECO:0000256" key="1">
    <source>
        <dbReference type="SAM" id="MobiDB-lite"/>
    </source>
</evidence>
<feature type="region of interest" description="Disordered" evidence="1">
    <location>
        <begin position="234"/>
        <end position="259"/>
    </location>
</feature>
<organism evidence="2">
    <name type="scientific">Entomoneis paludosa</name>
    <dbReference type="NCBI Taxonomy" id="265537"/>
    <lineage>
        <taxon>Eukaryota</taxon>
        <taxon>Sar</taxon>
        <taxon>Stramenopiles</taxon>
        <taxon>Ochrophyta</taxon>
        <taxon>Bacillariophyta</taxon>
        <taxon>Bacillariophyceae</taxon>
        <taxon>Bacillariophycidae</taxon>
        <taxon>Entomoneidaceae</taxon>
        <taxon>Entomoneis</taxon>
    </lineage>
</organism>
<reference evidence="2" key="1">
    <citation type="submission" date="2021-01" db="EMBL/GenBank/DDBJ databases">
        <authorList>
            <person name="Corre E."/>
            <person name="Pelletier E."/>
            <person name="Niang G."/>
            <person name="Scheremetjew M."/>
            <person name="Finn R."/>
            <person name="Kale V."/>
            <person name="Holt S."/>
            <person name="Cochrane G."/>
            <person name="Meng A."/>
            <person name="Brown T."/>
            <person name="Cohen L."/>
        </authorList>
    </citation>
    <scope>NUCLEOTIDE SEQUENCE</scope>
    <source>
        <strain evidence="2">CCMP125</strain>
    </source>
</reference>
<feature type="compositionally biased region" description="Basic and acidic residues" evidence="1">
    <location>
        <begin position="234"/>
        <end position="248"/>
    </location>
</feature>
<protein>
    <submittedName>
        <fullName evidence="2">Uncharacterized protein</fullName>
    </submittedName>
</protein>
<accession>A0A7S2Y7T0</accession>
<name>A0A7S2Y7T0_9STRA</name>
<gene>
    <name evidence="2" type="ORF">APAL1065_LOCUS8538</name>
</gene>
<sequence>MALPLVWIGGLLASAFVVHEVVKPRLPVYKIEPLLGLPQMKWGDDSQIWLGMPMSVSMSNENFVEIDIFSLVFDMFYMNGDGDLLHLADIKDHNQASSTAATTANTNSNSTKPQALWQIPSRGNFSIDDTLFLSLESTLVWNLLWNSRFYSSLWQGSGSFWLPTTGVAHIKAGAARVPATLKIICDNFVENMVVQGLSCVLHDAQPGWSNLTDAALSLRNHALDKLKANTDGTILKEKVEQPPLKEQDLPNSGVPAEQA</sequence>
<dbReference type="AlphaFoldDB" id="A0A7S2Y7T0"/>
<proteinExistence type="predicted"/>